<evidence type="ECO:0000313" key="2">
    <source>
        <dbReference type="EMBL" id="GAV53312.1"/>
    </source>
</evidence>
<dbReference type="OrthoDB" id="4070688at2759"/>
<proteinExistence type="predicted"/>
<evidence type="ECO:0000313" key="3">
    <source>
        <dbReference type="Proteomes" id="UP000187013"/>
    </source>
</evidence>
<sequence>MTVLPQMKSIWLDEDEEAEKLYGLQAQQFMGPDDEDALSIRMVNSDKPLLSNKKKIDLGPLAKNKFRMACSPVSKGFINGSGKSGNHNSSSNNSQRSKGGFFSLFKGKEASNAKNRKISTPFQFQHISHADAKTGFESEDENDEEPVNPEDELLHPVCSEGCEQDHYDSRRAVIPEGNVLNRRASSARVSYNGSISTSSSRISRFSTGAANRVVSTSTMATSIQNDHSRIASLNNLGKNYMRHRHTGSNGGNSIDNHEGTLDFLKNYNFPSELDSNVLFNFTPEMRPHKISTPIIEAESCYSQEAPSTTGLKNLPARLSRHKSDPNLLSTPQMESKWFDEGTPATRRSLDDLLRYYQEPSEGNSPLHLALEVGSPLQAGVEEQSIHVDTPLDFNSISSGTSPLRLT</sequence>
<dbReference type="AlphaFoldDB" id="A0A1Q3ACA5"/>
<feature type="region of interest" description="Disordered" evidence="1">
    <location>
        <begin position="78"/>
        <end position="100"/>
    </location>
</feature>
<evidence type="ECO:0000256" key="1">
    <source>
        <dbReference type="SAM" id="MobiDB-lite"/>
    </source>
</evidence>
<gene>
    <name evidence="2" type="ORF">ZYGR_0AI05960</name>
</gene>
<name>A0A1Q3ACA5_ZYGRO</name>
<feature type="compositionally biased region" description="Low complexity" evidence="1">
    <location>
        <begin position="80"/>
        <end position="100"/>
    </location>
</feature>
<organism evidence="2 3">
    <name type="scientific">Zygosaccharomyces rouxii</name>
    <dbReference type="NCBI Taxonomy" id="4956"/>
    <lineage>
        <taxon>Eukaryota</taxon>
        <taxon>Fungi</taxon>
        <taxon>Dikarya</taxon>
        <taxon>Ascomycota</taxon>
        <taxon>Saccharomycotina</taxon>
        <taxon>Saccharomycetes</taxon>
        <taxon>Saccharomycetales</taxon>
        <taxon>Saccharomycetaceae</taxon>
        <taxon>Zygosaccharomyces</taxon>
    </lineage>
</organism>
<reference evidence="2 3" key="1">
    <citation type="submission" date="2016-08" db="EMBL/GenBank/DDBJ databases">
        <title>Draft genome sequence of allopolyploid Zygosaccharomyces rouxii.</title>
        <authorList>
            <person name="Watanabe J."/>
            <person name="Uehara K."/>
            <person name="Mogi Y."/>
            <person name="Tsukioka Y."/>
        </authorList>
    </citation>
    <scope>NUCLEOTIDE SEQUENCE [LARGE SCALE GENOMIC DNA]</scope>
    <source>
        <strain evidence="2 3">NBRC 110957</strain>
    </source>
</reference>
<protein>
    <recommendedName>
        <fullName evidence="4">CRIB domain-containing protein</fullName>
    </recommendedName>
</protein>
<accession>A0A1Q3ACA5</accession>
<evidence type="ECO:0008006" key="4">
    <source>
        <dbReference type="Google" id="ProtNLM"/>
    </source>
</evidence>
<dbReference type="EMBL" id="BDGX01000035">
    <property type="protein sequence ID" value="GAV53312.1"/>
    <property type="molecule type" value="Genomic_DNA"/>
</dbReference>
<dbReference type="Proteomes" id="UP000187013">
    <property type="component" value="Unassembled WGS sequence"/>
</dbReference>
<comment type="caution">
    <text evidence="2">The sequence shown here is derived from an EMBL/GenBank/DDBJ whole genome shotgun (WGS) entry which is preliminary data.</text>
</comment>